<dbReference type="EMBL" id="OX597839">
    <property type="protein sequence ID" value="CAI9741431.1"/>
    <property type="molecule type" value="Genomic_DNA"/>
</dbReference>
<accession>A0AA36BXB3</accession>
<keyword evidence="2" id="KW-1185">Reference proteome</keyword>
<dbReference type="Proteomes" id="UP001162480">
    <property type="component" value="Chromosome 26"/>
</dbReference>
<dbReference type="PANTHER" id="PTHR45913:SF21">
    <property type="entry name" value="DUF4371 DOMAIN-CONTAINING PROTEIN"/>
    <property type="match status" value="1"/>
</dbReference>
<dbReference type="PANTHER" id="PTHR45913">
    <property type="entry name" value="EPM2A-INTERACTING PROTEIN 1"/>
    <property type="match status" value="1"/>
</dbReference>
<proteinExistence type="predicted"/>
<organism evidence="1 2">
    <name type="scientific">Octopus vulgaris</name>
    <name type="common">Common octopus</name>
    <dbReference type="NCBI Taxonomy" id="6645"/>
    <lineage>
        <taxon>Eukaryota</taxon>
        <taxon>Metazoa</taxon>
        <taxon>Spiralia</taxon>
        <taxon>Lophotrochozoa</taxon>
        <taxon>Mollusca</taxon>
        <taxon>Cephalopoda</taxon>
        <taxon>Coleoidea</taxon>
        <taxon>Octopodiformes</taxon>
        <taxon>Octopoda</taxon>
        <taxon>Incirrata</taxon>
        <taxon>Octopodidae</taxon>
        <taxon>Octopus</taxon>
    </lineage>
</organism>
<sequence>MMEAANDLCPEKANMFGCIRLSASSVVRRIEELGENIQLRIREKAKKFLWYSLARDESAGLSRTSQLLVSICGFNCNFEIIEEMASICSIRGTTTGEGIFMEVQKTLQNDNL</sequence>
<dbReference type="AlphaFoldDB" id="A0AA36BXB3"/>
<reference evidence="1" key="1">
    <citation type="submission" date="2023-08" db="EMBL/GenBank/DDBJ databases">
        <authorList>
            <person name="Alioto T."/>
            <person name="Alioto T."/>
            <person name="Gomez Garrido J."/>
        </authorList>
    </citation>
    <scope>NUCLEOTIDE SEQUENCE</scope>
</reference>
<protein>
    <submittedName>
        <fullName evidence="1">Uncharacterized protein</fullName>
    </submittedName>
</protein>
<gene>
    <name evidence="1" type="ORF">OCTVUL_1B030541</name>
</gene>
<name>A0AA36BXB3_OCTVU</name>
<evidence type="ECO:0000313" key="1">
    <source>
        <dbReference type="EMBL" id="CAI9741431.1"/>
    </source>
</evidence>
<evidence type="ECO:0000313" key="2">
    <source>
        <dbReference type="Proteomes" id="UP001162480"/>
    </source>
</evidence>